<evidence type="ECO:0000256" key="1">
    <source>
        <dbReference type="SAM" id="MobiDB-lite"/>
    </source>
</evidence>
<reference evidence="2" key="1">
    <citation type="submission" date="2020-03" db="EMBL/GenBank/DDBJ databases">
        <authorList>
            <person name="Weist P."/>
        </authorList>
    </citation>
    <scope>NUCLEOTIDE SEQUENCE</scope>
</reference>
<name>A0A9N7YC04_PLEPL</name>
<accession>A0A9N7YC04</accession>
<proteinExistence type="predicted"/>
<sequence length="117" mass="13021">MPPSDGPAWLHGPLLSSHRFLSILAVKMFGSTYAKASALTAEPANPLEGGTCPEARSRPIRRWIPPKPPLPSLIHSICLRRSFLRLSLLDTGPAHRRVAVLPQSRVREEEEKKEGRR</sequence>
<gene>
    <name evidence="2" type="ORF">PLEPLA_LOCUS8028</name>
</gene>
<dbReference type="EMBL" id="CADEAL010000438">
    <property type="protein sequence ID" value="CAB1420153.1"/>
    <property type="molecule type" value="Genomic_DNA"/>
</dbReference>
<organism evidence="2 3">
    <name type="scientific">Pleuronectes platessa</name>
    <name type="common">European plaice</name>
    <dbReference type="NCBI Taxonomy" id="8262"/>
    <lineage>
        <taxon>Eukaryota</taxon>
        <taxon>Metazoa</taxon>
        <taxon>Chordata</taxon>
        <taxon>Craniata</taxon>
        <taxon>Vertebrata</taxon>
        <taxon>Euteleostomi</taxon>
        <taxon>Actinopterygii</taxon>
        <taxon>Neopterygii</taxon>
        <taxon>Teleostei</taxon>
        <taxon>Neoteleostei</taxon>
        <taxon>Acanthomorphata</taxon>
        <taxon>Carangaria</taxon>
        <taxon>Pleuronectiformes</taxon>
        <taxon>Pleuronectoidei</taxon>
        <taxon>Pleuronectidae</taxon>
        <taxon>Pleuronectes</taxon>
    </lineage>
</organism>
<feature type="region of interest" description="Disordered" evidence="1">
    <location>
        <begin position="40"/>
        <end position="63"/>
    </location>
</feature>
<keyword evidence="3" id="KW-1185">Reference proteome</keyword>
<protein>
    <submittedName>
        <fullName evidence="2">Uncharacterized protein</fullName>
    </submittedName>
</protein>
<dbReference type="AlphaFoldDB" id="A0A9N7YC04"/>
<evidence type="ECO:0000313" key="2">
    <source>
        <dbReference type="EMBL" id="CAB1420153.1"/>
    </source>
</evidence>
<dbReference type="Proteomes" id="UP001153269">
    <property type="component" value="Unassembled WGS sequence"/>
</dbReference>
<evidence type="ECO:0000313" key="3">
    <source>
        <dbReference type="Proteomes" id="UP001153269"/>
    </source>
</evidence>
<comment type="caution">
    <text evidence="2">The sequence shown here is derived from an EMBL/GenBank/DDBJ whole genome shotgun (WGS) entry which is preliminary data.</text>
</comment>